<dbReference type="Pfam" id="PF00497">
    <property type="entry name" value="SBP_bac_3"/>
    <property type="match status" value="1"/>
</dbReference>
<dbReference type="InterPro" id="IPR001638">
    <property type="entry name" value="Solute-binding_3/MltF_N"/>
</dbReference>
<proteinExistence type="inferred from homology"/>
<evidence type="ECO:0000313" key="7">
    <source>
        <dbReference type="EMBL" id="AIS16858.1"/>
    </source>
</evidence>
<keyword evidence="8" id="KW-1185">Reference proteome</keyword>
<evidence type="ECO:0000313" key="8">
    <source>
        <dbReference type="Proteomes" id="UP000029499"/>
    </source>
</evidence>
<gene>
    <name evidence="7" type="ORF">LT40_05295</name>
</gene>
<feature type="domain" description="Solute-binding protein family 3/N-terminal" evidence="6">
    <location>
        <begin position="27"/>
        <end position="254"/>
    </location>
</feature>
<dbReference type="InterPro" id="IPR018313">
    <property type="entry name" value="SBP_3_CS"/>
</dbReference>
<evidence type="ECO:0000256" key="4">
    <source>
        <dbReference type="RuleBase" id="RU003744"/>
    </source>
</evidence>
<evidence type="ECO:0000256" key="2">
    <source>
        <dbReference type="ARBA" id="ARBA00010333"/>
    </source>
</evidence>
<dbReference type="HOGENOM" id="CLU_019602_18_0_6"/>
<comment type="subcellular location">
    <subcellularLocation>
        <location evidence="1">Cell envelope</location>
    </subcellularLocation>
</comment>
<dbReference type="OrthoDB" id="9768183at2"/>
<protein>
    <submittedName>
        <fullName evidence="7">ABC transporter substrate-binding protein</fullName>
    </submittedName>
</protein>
<dbReference type="eggNOG" id="COG0834">
    <property type="taxonomic scope" value="Bacteria"/>
</dbReference>
<dbReference type="AlphaFoldDB" id="A0A089YKG5"/>
<keyword evidence="3 5" id="KW-0732">Signal</keyword>
<sequence length="260" mass="27852">MKKALLTLSALALAFSAGGAMAKEYKELRFGVDPSYAPFESKAADGSLVGFDIDLGNAICKELKVTCKWVESDFDGMIPGLKAKKFDGVISSMTVTPAREKVIDFSNELFSGPTSLVFKKGASLSTDLASLKGKTVGYEQGTIQEAYAKAVLDKAGVKTQAYQNQDQVYADLVSGRLDASIQDMLQAELGFLKSPQGAGYEVSEPIDSELLPSKTAVGIAKGNKELKALIDKGIKALHDDGTYTEIQKKHFGELNLYSGK</sequence>
<evidence type="ECO:0000256" key="1">
    <source>
        <dbReference type="ARBA" id="ARBA00004196"/>
    </source>
</evidence>
<dbReference type="SUPFAM" id="SSF53850">
    <property type="entry name" value="Periplasmic binding protein-like II"/>
    <property type="match status" value="1"/>
</dbReference>
<feature type="signal peptide" evidence="5">
    <location>
        <begin position="1"/>
        <end position="22"/>
    </location>
</feature>
<name>A0A089YKG5_9PSED</name>
<dbReference type="EMBL" id="CP009533">
    <property type="protein sequence ID" value="AIS16858.1"/>
    <property type="molecule type" value="Genomic_DNA"/>
</dbReference>
<dbReference type="RefSeq" id="WP_043187271.1">
    <property type="nucleotide sequence ID" value="NZ_CP009533.1"/>
</dbReference>
<evidence type="ECO:0000259" key="6">
    <source>
        <dbReference type="SMART" id="SM00062"/>
    </source>
</evidence>
<dbReference type="PANTHER" id="PTHR35936">
    <property type="entry name" value="MEMBRANE-BOUND LYTIC MUREIN TRANSGLYCOSYLASE F"/>
    <property type="match status" value="1"/>
</dbReference>
<evidence type="ECO:0000256" key="5">
    <source>
        <dbReference type="SAM" id="SignalP"/>
    </source>
</evidence>
<organism evidence="7 8">
    <name type="scientific">Pseudomonas rhizosphaerae</name>
    <dbReference type="NCBI Taxonomy" id="216142"/>
    <lineage>
        <taxon>Bacteria</taxon>
        <taxon>Pseudomonadati</taxon>
        <taxon>Pseudomonadota</taxon>
        <taxon>Gammaproteobacteria</taxon>
        <taxon>Pseudomonadales</taxon>
        <taxon>Pseudomonadaceae</taxon>
        <taxon>Pseudomonas</taxon>
    </lineage>
</organism>
<feature type="chain" id="PRO_5001852101" evidence="5">
    <location>
        <begin position="23"/>
        <end position="260"/>
    </location>
</feature>
<comment type="similarity">
    <text evidence="2 4">Belongs to the bacterial solute-binding protein 3 family.</text>
</comment>
<reference evidence="7 8" key="1">
    <citation type="journal article" date="2015" name="J. Biotechnol.">
        <title>Complete genome sequence of Pseudomonas rhizosphaerae IH5T (=DSM 16299T), a phosphate-solubilizing rhizobacterium for bacterial biofertilizer.</title>
        <authorList>
            <person name="Kwak Y."/>
            <person name="Jung B.K."/>
            <person name="Shin J.H."/>
        </authorList>
    </citation>
    <scope>NUCLEOTIDE SEQUENCE [LARGE SCALE GENOMIC DNA]</scope>
    <source>
        <strain evidence="7">DSM 16299</strain>
    </source>
</reference>
<dbReference type="PANTHER" id="PTHR35936:SF13">
    <property type="entry name" value="HISTIDINE-BINDING PERIPLASMIC PROTEIN"/>
    <property type="match status" value="1"/>
</dbReference>
<dbReference type="KEGG" id="prh:LT40_05295"/>
<dbReference type="PROSITE" id="PS01039">
    <property type="entry name" value="SBP_BACTERIAL_3"/>
    <property type="match status" value="1"/>
</dbReference>
<dbReference type="Gene3D" id="3.40.190.10">
    <property type="entry name" value="Periplasmic binding protein-like II"/>
    <property type="match status" value="2"/>
</dbReference>
<accession>A0A089YKG5</accession>
<evidence type="ECO:0000256" key="3">
    <source>
        <dbReference type="ARBA" id="ARBA00022729"/>
    </source>
</evidence>
<dbReference type="STRING" id="216142.LT40_05295"/>
<dbReference type="Proteomes" id="UP000029499">
    <property type="component" value="Chromosome"/>
</dbReference>
<dbReference type="GO" id="GO:0030313">
    <property type="term" value="C:cell envelope"/>
    <property type="evidence" value="ECO:0007669"/>
    <property type="project" value="UniProtKB-SubCell"/>
</dbReference>
<dbReference type="SMART" id="SM00062">
    <property type="entry name" value="PBPb"/>
    <property type="match status" value="1"/>
</dbReference>